<evidence type="ECO:0000313" key="2">
    <source>
        <dbReference type="EMBL" id="PWF47926.1"/>
    </source>
</evidence>
<organism evidence="2 3">
    <name type="scientific">Massilia glaciei</name>
    <dbReference type="NCBI Taxonomy" id="1524097"/>
    <lineage>
        <taxon>Bacteria</taxon>
        <taxon>Pseudomonadati</taxon>
        <taxon>Pseudomonadota</taxon>
        <taxon>Betaproteobacteria</taxon>
        <taxon>Burkholderiales</taxon>
        <taxon>Oxalobacteraceae</taxon>
        <taxon>Telluria group</taxon>
        <taxon>Massilia</taxon>
    </lineage>
</organism>
<dbReference type="EMBL" id="PXWF02000222">
    <property type="protein sequence ID" value="PWF47926.1"/>
    <property type="molecule type" value="Genomic_DNA"/>
</dbReference>
<dbReference type="OrthoDB" id="9795306at2"/>
<dbReference type="Pfam" id="PF00903">
    <property type="entry name" value="Glyoxalase"/>
    <property type="match status" value="1"/>
</dbReference>
<dbReference type="InterPro" id="IPR037523">
    <property type="entry name" value="VOC_core"/>
</dbReference>
<dbReference type="AlphaFoldDB" id="A0A2U2HKG6"/>
<dbReference type="InterPro" id="IPR004360">
    <property type="entry name" value="Glyas_Fos-R_dOase_dom"/>
</dbReference>
<feature type="domain" description="VOC" evidence="1">
    <location>
        <begin position="11"/>
        <end position="136"/>
    </location>
</feature>
<reference evidence="2 3" key="1">
    <citation type="submission" date="2018-04" db="EMBL/GenBank/DDBJ databases">
        <title>Massilia violaceinigra sp. nov., a novel purple-pigmented bacterium isolated from Tianshan glacier, Xinjiang, China.</title>
        <authorList>
            <person name="Wang H."/>
        </authorList>
    </citation>
    <scope>NUCLEOTIDE SEQUENCE [LARGE SCALE GENOMIC DNA]</scope>
    <source>
        <strain evidence="2 3">B448-2</strain>
    </source>
</reference>
<gene>
    <name evidence="2" type="ORF">C7C56_013245</name>
</gene>
<dbReference type="Gene3D" id="3.30.720.120">
    <property type="match status" value="1"/>
</dbReference>
<dbReference type="InterPro" id="IPR029068">
    <property type="entry name" value="Glyas_Bleomycin-R_OHBP_Dase"/>
</dbReference>
<dbReference type="CDD" id="cd07246">
    <property type="entry name" value="VOC_like"/>
    <property type="match status" value="1"/>
</dbReference>
<proteinExistence type="predicted"/>
<accession>A0A2U2HKG6</accession>
<dbReference type="Proteomes" id="UP000241421">
    <property type="component" value="Unassembled WGS sequence"/>
</dbReference>
<keyword evidence="3" id="KW-1185">Reference proteome</keyword>
<name>A0A2U2HKG6_9BURK</name>
<dbReference type="PANTHER" id="PTHR34109:SF1">
    <property type="entry name" value="VOC DOMAIN-CONTAINING PROTEIN"/>
    <property type="match status" value="1"/>
</dbReference>
<dbReference type="SUPFAM" id="SSF54593">
    <property type="entry name" value="Glyoxalase/Bleomycin resistance protein/Dihydroxybiphenyl dioxygenase"/>
    <property type="match status" value="1"/>
</dbReference>
<comment type="caution">
    <text evidence="2">The sequence shown here is derived from an EMBL/GenBank/DDBJ whole genome shotgun (WGS) entry which is preliminary data.</text>
</comment>
<sequence length="158" mass="16983">MSTNVKPIPEGMHSITPHIVCAGAESAMDFYIKAFGAIDGGRLKGTDGKLMHGEIRIGDSSIMLVDENPEWNMRGPLALGGTPITLHMYVENVDAAFERAVAAGCAPTMPVADMFWGDRYGMVTDPYGHMWSIATHIRDVAPDELEAAMMQGCGPEAT</sequence>
<dbReference type="Gene3D" id="3.30.720.110">
    <property type="match status" value="1"/>
</dbReference>
<dbReference type="PANTHER" id="PTHR34109">
    <property type="entry name" value="BNAUNNG04460D PROTEIN-RELATED"/>
    <property type="match status" value="1"/>
</dbReference>
<evidence type="ECO:0000259" key="1">
    <source>
        <dbReference type="PROSITE" id="PS51819"/>
    </source>
</evidence>
<dbReference type="PROSITE" id="PS51819">
    <property type="entry name" value="VOC"/>
    <property type="match status" value="1"/>
</dbReference>
<protein>
    <submittedName>
        <fullName evidence="2">VOC family protein</fullName>
    </submittedName>
</protein>
<dbReference type="RefSeq" id="WP_106757851.1">
    <property type="nucleotide sequence ID" value="NZ_PXWF02000222.1"/>
</dbReference>
<evidence type="ECO:0000313" key="3">
    <source>
        <dbReference type="Proteomes" id="UP000241421"/>
    </source>
</evidence>